<dbReference type="InterPro" id="IPR004088">
    <property type="entry name" value="KH_dom_type_1"/>
</dbReference>
<feature type="domain" description="K Homology" evidence="2">
    <location>
        <begin position="36"/>
        <end position="105"/>
    </location>
</feature>
<evidence type="ECO:0000256" key="1">
    <source>
        <dbReference type="PROSITE-ProRule" id="PRU00117"/>
    </source>
</evidence>
<organism evidence="3 4">
    <name type="scientific">Dictyocaulus viviparus</name>
    <name type="common">Bovine lungworm</name>
    <dbReference type="NCBI Taxonomy" id="29172"/>
    <lineage>
        <taxon>Eukaryota</taxon>
        <taxon>Metazoa</taxon>
        <taxon>Ecdysozoa</taxon>
        <taxon>Nematoda</taxon>
        <taxon>Chromadorea</taxon>
        <taxon>Rhabditida</taxon>
        <taxon>Rhabditina</taxon>
        <taxon>Rhabditomorpha</taxon>
        <taxon>Strongyloidea</taxon>
        <taxon>Metastrongylidae</taxon>
        <taxon>Dictyocaulus</taxon>
    </lineage>
</organism>
<keyword evidence="4" id="KW-1185">Reference proteome</keyword>
<evidence type="ECO:0000313" key="3">
    <source>
        <dbReference type="EMBL" id="KJH47907.1"/>
    </source>
</evidence>
<dbReference type="PANTHER" id="PTHR13360">
    <property type="entry name" value="ACTIVATING SIGNAL COINTEGRATOR 1 COMPLEX SUBUNIT 1"/>
    <property type="match status" value="1"/>
</dbReference>
<dbReference type="InterPro" id="IPR019510">
    <property type="entry name" value="AKAP7-like_phosphoesterase"/>
</dbReference>
<dbReference type="Proteomes" id="UP000053766">
    <property type="component" value="Unassembled WGS sequence"/>
</dbReference>
<dbReference type="EMBL" id="KN716289">
    <property type="protein sequence ID" value="KJH47907.1"/>
    <property type="molecule type" value="Genomic_DNA"/>
</dbReference>
<dbReference type="AlphaFoldDB" id="A0A0D8XVR0"/>
<gene>
    <name evidence="3" type="ORF">DICVIV_06035</name>
</gene>
<dbReference type="Pfam" id="PF00013">
    <property type="entry name" value="KH_1"/>
    <property type="match status" value="1"/>
</dbReference>
<dbReference type="GO" id="GO:0006355">
    <property type="term" value="P:regulation of DNA-templated transcription"/>
    <property type="evidence" value="ECO:0007669"/>
    <property type="project" value="TreeGrafter"/>
</dbReference>
<dbReference type="InterPro" id="IPR009097">
    <property type="entry name" value="Cyclic_Pdiesterase"/>
</dbReference>
<reference evidence="3 4" key="1">
    <citation type="submission" date="2013-11" db="EMBL/GenBank/DDBJ databases">
        <title>Draft genome of the bovine lungworm Dictyocaulus viviparus.</title>
        <authorList>
            <person name="Mitreva M."/>
        </authorList>
    </citation>
    <scope>NUCLEOTIDE SEQUENCE [LARGE SCALE GENOMIC DNA]</scope>
    <source>
        <strain evidence="3 4">HannoverDv2000</strain>
    </source>
</reference>
<protein>
    <submittedName>
        <fullName evidence="3">KH domain protein</fullName>
    </submittedName>
</protein>
<dbReference type="GO" id="GO:0006307">
    <property type="term" value="P:DNA alkylation repair"/>
    <property type="evidence" value="ECO:0007669"/>
    <property type="project" value="InterPro"/>
</dbReference>
<name>A0A0D8XVR0_DICVI</name>
<dbReference type="PROSITE" id="PS50084">
    <property type="entry name" value="KH_TYPE_1"/>
    <property type="match status" value="1"/>
</dbReference>
<keyword evidence="1" id="KW-0694">RNA-binding</keyword>
<evidence type="ECO:0000313" key="4">
    <source>
        <dbReference type="Proteomes" id="UP000053766"/>
    </source>
</evidence>
<dbReference type="SUPFAM" id="SSF55144">
    <property type="entry name" value="LigT-like"/>
    <property type="match status" value="1"/>
</dbReference>
<dbReference type="PANTHER" id="PTHR13360:SF1">
    <property type="entry name" value="ACTIVATING SIGNAL COINTEGRATOR 1 COMPLEX SUBUNIT 1"/>
    <property type="match status" value="1"/>
</dbReference>
<dbReference type="SUPFAM" id="SSF54791">
    <property type="entry name" value="Eukaryotic type KH-domain (KH-domain type I)"/>
    <property type="match status" value="1"/>
</dbReference>
<dbReference type="OrthoDB" id="277832at2759"/>
<reference evidence="4" key="2">
    <citation type="journal article" date="2016" name="Sci. Rep.">
        <title>Dictyocaulus viviparus genome, variome and transcriptome elucidate lungworm biology and support future intervention.</title>
        <authorList>
            <person name="McNulty S.N."/>
            <person name="Strube C."/>
            <person name="Rosa B.A."/>
            <person name="Martin J.C."/>
            <person name="Tyagi R."/>
            <person name="Choi Y.J."/>
            <person name="Wang Q."/>
            <person name="Hallsworth Pepin K."/>
            <person name="Zhang X."/>
            <person name="Ozersky P."/>
            <person name="Wilson R.K."/>
            <person name="Sternberg P.W."/>
            <person name="Gasser R.B."/>
            <person name="Mitreva M."/>
        </authorList>
    </citation>
    <scope>NUCLEOTIDE SEQUENCE [LARGE SCALE GENOMIC DNA]</scope>
    <source>
        <strain evidence="4">HannoverDv2000</strain>
    </source>
</reference>
<dbReference type="InterPro" id="IPR009210">
    <property type="entry name" value="ASCC1"/>
</dbReference>
<dbReference type="InterPro" id="IPR004087">
    <property type="entry name" value="KH_dom"/>
</dbReference>
<dbReference type="Gene3D" id="3.30.1370.10">
    <property type="entry name" value="K Homology domain, type 1"/>
    <property type="match status" value="1"/>
</dbReference>
<proteinExistence type="predicted"/>
<accession>A0A0D8XVR0</accession>
<dbReference type="GO" id="GO:0003723">
    <property type="term" value="F:RNA binding"/>
    <property type="evidence" value="ECO:0007669"/>
    <property type="project" value="UniProtKB-UniRule"/>
</dbReference>
<dbReference type="Gene3D" id="3.90.1140.10">
    <property type="entry name" value="Cyclic phosphodiesterase"/>
    <property type="match status" value="1"/>
</dbReference>
<evidence type="ECO:0000259" key="2">
    <source>
        <dbReference type="SMART" id="SM00322"/>
    </source>
</evidence>
<dbReference type="Pfam" id="PF10469">
    <property type="entry name" value="AKAP7_NLS"/>
    <property type="match status" value="1"/>
</dbReference>
<dbReference type="SMART" id="SM00322">
    <property type="entry name" value="KH"/>
    <property type="match status" value="1"/>
</dbReference>
<sequence length="308" mass="35061">MRTVNPCMKEAHHLPHRLQRYAKAIREYRTMMETVVFIFVRIYVPVALHGKVIGTRGTTRRELEESTESRITIPRKGQSGNIEIRSVIGVENVQRCIERIELLVADARKVAPVTHFVAVPCAKPEITQAFELFKESILNNERIPEESRNPELFTDLNKLHVTVCVLWLFDDEEIKKASDIINGCHAEIPNFVPPGSPFEVEIGGVTTWEDDPANVKVIFAEIHSEPLQRFCNLVRKRLVVAGFSPTMEKSLSTIESSVRMHMTLMKSGYADRQNPKSFDATVILDEYKDYHFGTIEVNKNVMTHSSDG</sequence>
<dbReference type="STRING" id="29172.A0A0D8XVR0"/>
<dbReference type="InterPro" id="IPR036612">
    <property type="entry name" value="KH_dom_type_1_sf"/>
</dbReference>
<dbReference type="GO" id="GO:0005634">
    <property type="term" value="C:nucleus"/>
    <property type="evidence" value="ECO:0007669"/>
    <property type="project" value="TreeGrafter"/>
</dbReference>